<accession>A0A1X7HNS8</accession>
<sequence>MLRWRKTMTALLAGSIGLAAVAASAEPLIVSTNVPSTHWSSVKGGEPWMACVRQATGNEVEFQYFPTGQIANVNNALDALNQGVAQIAYIAVVAYSNKLPLNGISMLPDMGETVVEMTRANRKALDAGGPLLQEFTNNRIRPLLINMYPVYQLLSRKEPLDTIEKMKGRKVSSGGGVLLLTSNALGVTGVEIPAADLYLALQQGTVDGSILAYASITSYKLQEVIKAVSGNGNFGSAAGIWAIDQGSWEKLPPAHRKAMTDCGLKVEAELAAWVDASTEALKNEMRASGITVYDFSGPEKIAINEKMKMTRENYLARLNARGLPAQQAYQDYLKALGR</sequence>
<evidence type="ECO:0000256" key="1">
    <source>
        <dbReference type="ARBA" id="ARBA00022729"/>
    </source>
</evidence>
<dbReference type="Proteomes" id="UP000192936">
    <property type="component" value="Unassembled WGS sequence"/>
</dbReference>
<dbReference type="STRING" id="286727.SAMN02982917_6972"/>
<dbReference type="AlphaFoldDB" id="A0A1X7HNS8"/>
<dbReference type="PANTHER" id="PTHR33376">
    <property type="match status" value="1"/>
</dbReference>
<evidence type="ECO:0000313" key="3">
    <source>
        <dbReference type="EMBL" id="SMF90121.1"/>
    </source>
</evidence>
<proteinExistence type="predicted"/>
<feature type="chain" id="PRO_5010866558" evidence="2">
    <location>
        <begin position="26"/>
        <end position="338"/>
    </location>
</feature>
<dbReference type="GO" id="GO:0055085">
    <property type="term" value="P:transmembrane transport"/>
    <property type="evidence" value="ECO:0007669"/>
    <property type="project" value="InterPro"/>
</dbReference>
<evidence type="ECO:0000256" key="2">
    <source>
        <dbReference type="SAM" id="SignalP"/>
    </source>
</evidence>
<dbReference type="RefSeq" id="WP_085091733.1">
    <property type="nucleotide sequence ID" value="NZ_FXAK01000009.1"/>
</dbReference>
<dbReference type="CDD" id="cd13601">
    <property type="entry name" value="PBP2_TRAP_DctP1_3_4_like"/>
    <property type="match status" value="1"/>
</dbReference>
<dbReference type="PANTHER" id="PTHR33376:SF15">
    <property type="entry name" value="BLL6794 PROTEIN"/>
    <property type="match status" value="1"/>
</dbReference>
<feature type="signal peptide" evidence="2">
    <location>
        <begin position="1"/>
        <end position="25"/>
    </location>
</feature>
<dbReference type="NCBIfam" id="NF037995">
    <property type="entry name" value="TRAP_S1"/>
    <property type="match status" value="1"/>
</dbReference>
<evidence type="ECO:0000313" key="4">
    <source>
        <dbReference type="Proteomes" id="UP000192936"/>
    </source>
</evidence>
<gene>
    <name evidence="3" type="ORF">SAMN02982917_6972</name>
</gene>
<dbReference type="Pfam" id="PF03480">
    <property type="entry name" value="DctP"/>
    <property type="match status" value="1"/>
</dbReference>
<reference evidence="3 4" key="1">
    <citation type="submission" date="2017-04" db="EMBL/GenBank/DDBJ databases">
        <authorList>
            <person name="Afonso C.L."/>
            <person name="Miller P.J."/>
            <person name="Scott M.A."/>
            <person name="Spackman E."/>
            <person name="Goraichik I."/>
            <person name="Dimitrov K.M."/>
            <person name="Suarez D.L."/>
            <person name="Swayne D.E."/>
        </authorList>
    </citation>
    <scope>NUCLEOTIDE SEQUENCE [LARGE SCALE GENOMIC DNA]</scope>
    <source>
        <strain evidence="3 4">A2P</strain>
    </source>
</reference>
<organism evidence="3 4">
    <name type="scientific">Azospirillum oryzae</name>
    <dbReference type="NCBI Taxonomy" id="286727"/>
    <lineage>
        <taxon>Bacteria</taxon>
        <taxon>Pseudomonadati</taxon>
        <taxon>Pseudomonadota</taxon>
        <taxon>Alphaproteobacteria</taxon>
        <taxon>Rhodospirillales</taxon>
        <taxon>Azospirillaceae</taxon>
        <taxon>Azospirillum</taxon>
    </lineage>
</organism>
<dbReference type="InterPro" id="IPR018389">
    <property type="entry name" value="DctP_fam"/>
</dbReference>
<dbReference type="EMBL" id="FXAK01000009">
    <property type="protein sequence ID" value="SMF90121.1"/>
    <property type="molecule type" value="Genomic_DNA"/>
</dbReference>
<dbReference type="Gene3D" id="3.40.190.170">
    <property type="entry name" value="Bacterial extracellular solute-binding protein, family 7"/>
    <property type="match status" value="1"/>
</dbReference>
<name>A0A1X7HNS8_9PROT</name>
<keyword evidence="1 2" id="KW-0732">Signal</keyword>
<dbReference type="InterPro" id="IPR038404">
    <property type="entry name" value="TRAP_DctP_sf"/>
</dbReference>
<dbReference type="OrthoDB" id="7375081at2"/>
<protein>
    <submittedName>
        <fullName evidence="3">TRAP-type C4-dicarboxylate transport system, substrate-binding protein</fullName>
    </submittedName>
</protein>